<feature type="chain" id="PRO_5047224494" evidence="2">
    <location>
        <begin position="29"/>
        <end position="187"/>
    </location>
</feature>
<dbReference type="Proteomes" id="UP001595711">
    <property type="component" value="Unassembled WGS sequence"/>
</dbReference>
<evidence type="ECO:0000256" key="2">
    <source>
        <dbReference type="SAM" id="SignalP"/>
    </source>
</evidence>
<comment type="caution">
    <text evidence="3">The sequence shown here is derived from an EMBL/GenBank/DDBJ whole genome shotgun (WGS) entry which is preliminary data.</text>
</comment>
<evidence type="ECO:0000256" key="1">
    <source>
        <dbReference type="SAM" id="MobiDB-lite"/>
    </source>
</evidence>
<reference evidence="4" key="1">
    <citation type="journal article" date="2019" name="Int. J. Syst. Evol. Microbiol.">
        <title>The Global Catalogue of Microorganisms (GCM) 10K type strain sequencing project: providing services to taxonomists for standard genome sequencing and annotation.</title>
        <authorList>
            <consortium name="The Broad Institute Genomics Platform"/>
            <consortium name="The Broad Institute Genome Sequencing Center for Infectious Disease"/>
            <person name="Wu L."/>
            <person name="Ma J."/>
        </authorList>
    </citation>
    <scope>NUCLEOTIDE SEQUENCE [LARGE SCALE GENOMIC DNA]</scope>
    <source>
        <strain evidence="4">KCTC 42182</strain>
    </source>
</reference>
<feature type="region of interest" description="Disordered" evidence="1">
    <location>
        <begin position="34"/>
        <end position="53"/>
    </location>
</feature>
<dbReference type="RefSeq" id="WP_379724899.1">
    <property type="nucleotide sequence ID" value="NZ_JBHRYJ010000001.1"/>
</dbReference>
<gene>
    <name evidence="3" type="ORF">ACFOOQ_09360</name>
</gene>
<name>A0ABV7VHS1_9PROT</name>
<keyword evidence="2" id="KW-0732">Signal</keyword>
<sequence>MPTRFALSAVLVLAAGLLPLQLARGADAAPAAPLSAAAEAPPPPDKGSDSGLPVPRFVSLAADKVNARTGPGARYPIAWQYQRRHLPVEVIAEYEYWRRIRDHDGTEAWVHKNLTSGRRYGLVTGHVQPLYDKPDEVSDVLLTAEPGVQARLRKCPNRVWCEVEISGTRGWMQRTALWGVYRDETFD</sequence>
<evidence type="ECO:0000313" key="4">
    <source>
        <dbReference type="Proteomes" id="UP001595711"/>
    </source>
</evidence>
<organism evidence="3 4">
    <name type="scientific">Ferrovibrio xuzhouensis</name>
    <dbReference type="NCBI Taxonomy" id="1576914"/>
    <lineage>
        <taxon>Bacteria</taxon>
        <taxon>Pseudomonadati</taxon>
        <taxon>Pseudomonadota</taxon>
        <taxon>Alphaproteobacteria</taxon>
        <taxon>Rhodospirillales</taxon>
        <taxon>Rhodospirillaceae</taxon>
        <taxon>Ferrovibrio</taxon>
    </lineage>
</organism>
<dbReference type="EMBL" id="JBHRYJ010000001">
    <property type="protein sequence ID" value="MFC3675748.1"/>
    <property type="molecule type" value="Genomic_DNA"/>
</dbReference>
<keyword evidence="4" id="KW-1185">Reference proteome</keyword>
<feature type="signal peptide" evidence="2">
    <location>
        <begin position="1"/>
        <end position="28"/>
    </location>
</feature>
<accession>A0ABV7VHS1</accession>
<proteinExistence type="predicted"/>
<dbReference type="Pfam" id="PF06347">
    <property type="entry name" value="SH3_4"/>
    <property type="match status" value="2"/>
</dbReference>
<protein>
    <submittedName>
        <fullName evidence="3">SH3 domain-containing protein</fullName>
    </submittedName>
</protein>
<dbReference type="InterPro" id="IPR010466">
    <property type="entry name" value="DUF1058"/>
</dbReference>
<dbReference type="Gene3D" id="2.30.30.40">
    <property type="entry name" value="SH3 Domains"/>
    <property type="match status" value="1"/>
</dbReference>
<evidence type="ECO:0000313" key="3">
    <source>
        <dbReference type="EMBL" id="MFC3675748.1"/>
    </source>
</evidence>